<feature type="region of interest" description="Disordered" evidence="5">
    <location>
        <begin position="305"/>
        <end position="335"/>
    </location>
</feature>
<dbReference type="PROSITE" id="PS50135">
    <property type="entry name" value="ZF_ZZ_2"/>
    <property type="match status" value="1"/>
</dbReference>
<evidence type="ECO:0000313" key="7">
    <source>
        <dbReference type="EMBL" id="PWN26438.1"/>
    </source>
</evidence>
<feature type="region of interest" description="Disordered" evidence="5">
    <location>
        <begin position="160"/>
        <end position="185"/>
    </location>
</feature>
<proteinExistence type="predicted"/>
<dbReference type="Gene3D" id="3.30.60.90">
    <property type="match status" value="1"/>
</dbReference>
<keyword evidence="1" id="KW-0479">Metal-binding</keyword>
<name>A0A316UNT7_9BASI</name>
<dbReference type="InterPro" id="IPR043145">
    <property type="entry name" value="Znf_ZZ_sf"/>
</dbReference>
<dbReference type="EMBL" id="KZ819671">
    <property type="protein sequence ID" value="PWN26438.1"/>
    <property type="molecule type" value="Genomic_DNA"/>
</dbReference>
<dbReference type="SUPFAM" id="SSF57850">
    <property type="entry name" value="RING/U-box"/>
    <property type="match status" value="1"/>
</dbReference>
<dbReference type="GO" id="GO:0070530">
    <property type="term" value="F:K63-linked polyubiquitin modification-dependent protein binding"/>
    <property type="evidence" value="ECO:0007669"/>
    <property type="project" value="TreeGrafter"/>
</dbReference>
<dbReference type="Pfam" id="PF00569">
    <property type="entry name" value="ZZ"/>
    <property type="match status" value="1"/>
</dbReference>
<dbReference type="GeneID" id="37030691"/>
<organism evidence="7 8">
    <name type="scientific">Jaminaea rosea</name>
    <dbReference type="NCBI Taxonomy" id="1569628"/>
    <lineage>
        <taxon>Eukaryota</taxon>
        <taxon>Fungi</taxon>
        <taxon>Dikarya</taxon>
        <taxon>Basidiomycota</taxon>
        <taxon>Ustilaginomycotina</taxon>
        <taxon>Exobasidiomycetes</taxon>
        <taxon>Microstromatales</taxon>
        <taxon>Microstromatales incertae sedis</taxon>
        <taxon>Jaminaea</taxon>
    </lineage>
</organism>
<sequence>MASMTIPTDISNTTLIILASNMSTPQPQTPRRIAVEGLRSDGDIKSFRRRLPTILASNDTSMAVDIFFKGSGERSSAGVPSGSKDKFEKRVRDCLDAGKPMSINYRLRPKAAQPTGAQSTTTTTTTTPESNKEPMTFQQNLAGLVKCISELQTENRKLKAELATKSTPVSDAQRSKASADRPTQKLDLKEEASGIAKTMSKFLDAYSTLMSQDGIMPGPVAPSDVPVPPSARPTLHPNIYCDGPCDSQVEGIRFKCTACPDFDMCEPCYKGHRKAHVKTHGSDHLFLTIHEPRLFGIAVQTARAKEMGQKSKPAQDMARGKEEMETKDKVASPPTSVAQPRVVIDVLDEPVPDNSELSADEKVEFSSSIAAAINNEGDSWPSLVKNIVWFLHGSAAVRAISGGAETPADDITLDLDRITRAQVQQVKIFLRAKEVDSEQAVVRALHEQACGEGKVERSSEASENVFMGEPDDAAAATGRNSTTAPASASVPAFVPLGYKMQSGTWNSEIVETTAQGWTIRNTGASPWPLQGKDAIVIDVVYAGPRWHGTVPTTDLIKGGDKLQLSAGETLFIARPAEVLDEAFLRLAYYHRMGSSSPNRFGEQIHLTVSASHGESAIEPSSTSLSSSSLLTIPVAPEDHDGSASLAPATDVDGFSDVTTSATHTTSESLRSPALSSVRSSDVDDEDDDAFELIDRATDEESVV</sequence>
<evidence type="ECO:0000256" key="1">
    <source>
        <dbReference type="ARBA" id="ARBA00022723"/>
    </source>
</evidence>
<dbReference type="GO" id="GO:0008270">
    <property type="term" value="F:zinc ion binding"/>
    <property type="evidence" value="ECO:0007669"/>
    <property type="project" value="UniProtKB-KW"/>
</dbReference>
<dbReference type="OrthoDB" id="661148at2759"/>
<dbReference type="PANTHER" id="PTHR15090">
    <property type="entry name" value="SEQUESTOSOME 1-RELATED"/>
    <property type="match status" value="1"/>
</dbReference>
<accession>A0A316UNT7</accession>
<dbReference type="InterPro" id="IPR052260">
    <property type="entry name" value="Autophagy_Rcpt_SigReg"/>
</dbReference>
<dbReference type="AlphaFoldDB" id="A0A316UNT7"/>
<protein>
    <recommendedName>
        <fullName evidence="6">ZZ-type domain-containing protein</fullName>
    </recommendedName>
</protein>
<dbReference type="PANTHER" id="PTHR15090:SF0">
    <property type="entry name" value="SEQUESTOSOME-1"/>
    <property type="match status" value="1"/>
</dbReference>
<dbReference type="GO" id="GO:0000423">
    <property type="term" value="P:mitophagy"/>
    <property type="evidence" value="ECO:0007669"/>
    <property type="project" value="TreeGrafter"/>
</dbReference>
<feature type="compositionally biased region" description="Acidic residues" evidence="5">
    <location>
        <begin position="682"/>
        <end position="691"/>
    </location>
</feature>
<dbReference type="Proteomes" id="UP000245884">
    <property type="component" value="Unassembled WGS sequence"/>
</dbReference>
<dbReference type="GO" id="GO:0007032">
    <property type="term" value="P:endosome organization"/>
    <property type="evidence" value="ECO:0007669"/>
    <property type="project" value="TreeGrafter"/>
</dbReference>
<feature type="region of interest" description="Disordered" evidence="5">
    <location>
        <begin position="110"/>
        <end position="133"/>
    </location>
</feature>
<dbReference type="InterPro" id="IPR000433">
    <property type="entry name" value="Znf_ZZ"/>
</dbReference>
<feature type="region of interest" description="Disordered" evidence="5">
    <location>
        <begin position="633"/>
        <end position="703"/>
    </location>
</feature>
<dbReference type="RefSeq" id="XP_025361050.1">
    <property type="nucleotide sequence ID" value="XM_025508868.1"/>
</dbReference>
<dbReference type="GO" id="GO:0044753">
    <property type="term" value="C:amphisome"/>
    <property type="evidence" value="ECO:0007669"/>
    <property type="project" value="TreeGrafter"/>
</dbReference>
<evidence type="ECO:0000256" key="5">
    <source>
        <dbReference type="SAM" id="MobiDB-lite"/>
    </source>
</evidence>
<feature type="compositionally biased region" description="Basic and acidic residues" evidence="5">
    <location>
        <begin position="692"/>
        <end position="703"/>
    </location>
</feature>
<reference evidence="7 8" key="1">
    <citation type="journal article" date="2018" name="Mol. Biol. Evol.">
        <title>Broad Genomic Sampling Reveals a Smut Pathogenic Ancestry of the Fungal Clade Ustilaginomycotina.</title>
        <authorList>
            <person name="Kijpornyongpan T."/>
            <person name="Mondo S.J."/>
            <person name="Barry K."/>
            <person name="Sandor L."/>
            <person name="Lee J."/>
            <person name="Lipzen A."/>
            <person name="Pangilinan J."/>
            <person name="LaButti K."/>
            <person name="Hainaut M."/>
            <person name="Henrissat B."/>
            <person name="Grigoriev I.V."/>
            <person name="Spatafora J.W."/>
            <person name="Aime M.C."/>
        </authorList>
    </citation>
    <scope>NUCLEOTIDE SEQUENCE [LARGE SCALE GENOMIC DNA]</scope>
    <source>
        <strain evidence="7 8">MCA 5214</strain>
    </source>
</reference>
<dbReference type="GO" id="GO:0016235">
    <property type="term" value="C:aggresome"/>
    <property type="evidence" value="ECO:0007669"/>
    <property type="project" value="TreeGrafter"/>
</dbReference>
<keyword evidence="3" id="KW-0862">Zinc</keyword>
<evidence type="ECO:0000256" key="3">
    <source>
        <dbReference type="ARBA" id="ARBA00022833"/>
    </source>
</evidence>
<dbReference type="CDD" id="cd02340">
    <property type="entry name" value="ZZ_NBR1_like"/>
    <property type="match status" value="1"/>
</dbReference>
<feature type="compositionally biased region" description="Polar residues" evidence="5">
    <location>
        <begin position="656"/>
        <end position="669"/>
    </location>
</feature>
<evidence type="ECO:0000259" key="6">
    <source>
        <dbReference type="PROSITE" id="PS50135"/>
    </source>
</evidence>
<keyword evidence="2 4" id="KW-0863">Zinc-finger</keyword>
<evidence type="ECO:0000256" key="4">
    <source>
        <dbReference type="PROSITE-ProRule" id="PRU00228"/>
    </source>
</evidence>
<gene>
    <name evidence="7" type="ORF">BDZ90DRAFT_275214</name>
</gene>
<feature type="compositionally biased region" description="Basic and acidic residues" evidence="5">
    <location>
        <begin position="318"/>
        <end position="330"/>
    </location>
</feature>
<feature type="domain" description="ZZ-type" evidence="6">
    <location>
        <begin position="236"/>
        <end position="294"/>
    </location>
</feature>
<dbReference type="SMART" id="SM00291">
    <property type="entry name" value="ZnF_ZZ"/>
    <property type="match status" value="1"/>
</dbReference>
<dbReference type="GO" id="GO:0035973">
    <property type="term" value="P:aggrephagy"/>
    <property type="evidence" value="ECO:0007669"/>
    <property type="project" value="TreeGrafter"/>
</dbReference>
<dbReference type="STRING" id="1569628.A0A316UNT7"/>
<dbReference type="GO" id="GO:0005080">
    <property type="term" value="F:protein kinase C binding"/>
    <property type="evidence" value="ECO:0007669"/>
    <property type="project" value="TreeGrafter"/>
</dbReference>
<evidence type="ECO:0000313" key="8">
    <source>
        <dbReference type="Proteomes" id="UP000245884"/>
    </source>
</evidence>
<feature type="compositionally biased region" description="Basic and acidic residues" evidence="5">
    <location>
        <begin position="173"/>
        <end position="185"/>
    </location>
</feature>
<evidence type="ECO:0000256" key="2">
    <source>
        <dbReference type="ARBA" id="ARBA00022771"/>
    </source>
</evidence>
<keyword evidence="8" id="KW-1185">Reference proteome</keyword>